<keyword evidence="2" id="KW-1185">Reference proteome</keyword>
<dbReference type="HOGENOM" id="CLU_2146698_0_0_1"/>
<dbReference type="InParanoid" id="A0A0D0DBP9"/>
<dbReference type="Proteomes" id="UP000054538">
    <property type="component" value="Unassembled WGS sequence"/>
</dbReference>
<protein>
    <submittedName>
        <fullName evidence="1">Uncharacterized protein</fullName>
    </submittedName>
</protein>
<reference evidence="1 2" key="1">
    <citation type="submission" date="2014-04" db="EMBL/GenBank/DDBJ databases">
        <authorList>
            <consortium name="DOE Joint Genome Institute"/>
            <person name="Kuo A."/>
            <person name="Kohler A."/>
            <person name="Jargeat P."/>
            <person name="Nagy L.G."/>
            <person name="Floudas D."/>
            <person name="Copeland A."/>
            <person name="Barry K.W."/>
            <person name="Cichocki N."/>
            <person name="Veneault-Fourrey C."/>
            <person name="LaButti K."/>
            <person name="Lindquist E.A."/>
            <person name="Lipzen A."/>
            <person name="Lundell T."/>
            <person name="Morin E."/>
            <person name="Murat C."/>
            <person name="Sun H."/>
            <person name="Tunlid A."/>
            <person name="Henrissat B."/>
            <person name="Grigoriev I.V."/>
            <person name="Hibbett D.S."/>
            <person name="Martin F."/>
            <person name="Nordberg H.P."/>
            <person name="Cantor M.N."/>
            <person name="Hua S.X."/>
        </authorList>
    </citation>
    <scope>NUCLEOTIDE SEQUENCE [LARGE SCALE GENOMIC DNA]</scope>
    <source>
        <strain evidence="1 2">Ve08.2h10</strain>
    </source>
</reference>
<evidence type="ECO:0000313" key="2">
    <source>
        <dbReference type="Proteomes" id="UP000054538"/>
    </source>
</evidence>
<reference evidence="2" key="2">
    <citation type="submission" date="2015-01" db="EMBL/GenBank/DDBJ databases">
        <title>Evolutionary Origins and Diversification of the Mycorrhizal Mutualists.</title>
        <authorList>
            <consortium name="DOE Joint Genome Institute"/>
            <consortium name="Mycorrhizal Genomics Consortium"/>
            <person name="Kohler A."/>
            <person name="Kuo A."/>
            <person name="Nagy L.G."/>
            <person name="Floudas D."/>
            <person name="Copeland A."/>
            <person name="Barry K.W."/>
            <person name="Cichocki N."/>
            <person name="Veneault-Fourrey C."/>
            <person name="LaButti K."/>
            <person name="Lindquist E.A."/>
            <person name="Lipzen A."/>
            <person name="Lundell T."/>
            <person name="Morin E."/>
            <person name="Murat C."/>
            <person name="Riley R."/>
            <person name="Ohm R."/>
            <person name="Sun H."/>
            <person name="Tunlid A."/>
            <person name="Henrissat B."/>
            <person name="Grigoriev I.V."/>
            <person name="Hibbett D.S."/>
            <person name="Martin F."/>
        </authorList>
    </citation>
    <scope>NUCLEOTIDE SEQUENCE [LARGE SCALE GENOMIC DNA]</scope>
    <source>
        <strain evidence="2">Ve08.2h10</strain>
    </source>
</reference>
<gene>
    <name evidence="1" type="ORF">PAXRUDRAFT_754040</name>
</gene>
<proteinExistence type="predicted"/>
<organism evidence="1 2">
    <name type="scientific">Paxillus rubicundulus Ve08.2h10</name>
    <dbReference type="NCBI Taxonomy" id="930991"/>
    <lineage>
        <taxon>Eukaryota</taxon>
        <taxon>Fungi</taxon>
        <taxon>Dikarya</taxon>
        <taxon>Basidiomycota</taxon>
        <taxon>Agaricomycotina</taxon>
        <taxon>Agaricomycetes</taxon>
        <taxon>Agaricomycetidae</taxon>
        <taxon>Boletales</taxon>
        <taxon>Paxilineae</taxon>
        <taxon>Paxillaceae</taxon>
        <taxon>Paxillus</taxon>
    </lineage>
</organism>
<evidence type="ECO:0000313" key="1">
    <source>
        <dbReference type="EMBL" id="KIK81511.1"/>
    </source>
</evidence>
<accession>A0A0D0DBP9</accession>
<sequence length="112" mass="12883">MLNEFPSTTLSTRPLTELNDTTHTLINLHIPNLLEWAPAIDKPQRVLTTKIDDVDFKLRALISFAIVTPRYLTSVNRDQSSTANVLLKVTERVRPDRIISSMFCSVREQWFV</sequence>
<dbReference type="AlphaFoldDB" id="A0A0D0DBP9"/>
<dbReference type="EMBL" id="KN825785">
    <property type="protein sequence ID" value="KIK81511.1"/>
    <property type="molecule type" value="Genomic_DNA"/>
</dbReference>
<name>A0A0D0DBP9_9AGAM</name>